<keyword evidence="2" id="KW-0812">Transmembrane</keyword>
<reference evidence="4 5" key="1">
    <citation type="journal article" date="2019" name="Nat. Ecol. Evol.">
        <title>Megaphylogeny resolves global patterns of mushroom evolution.</title>
        <authorList>
            <person name="Varga T."/>
            <person name="Krizsan K."/>
            <person name="Foldi C."/>
            <person name="Dima B."/>
            <person name="Sanchez-Garcia M."/>
            <person name="Sanchez-Ramirez S."/>
            <person name="Szollosi G.J."/>
            <person name="Szarkandi J.G."/>
            <person name="Papp V."/>
            <person name="Albert L."/>
            <person name="Andreopoulos W."/>
            <person name="Angelini C."/>
            <person name="Antonin V."/>
            <person name="Barry K.W."/>
            <person name="Bougher N.L."/>
            <person name="Buchanan P."/>
            <person name="Buyck B."/>
            <person name="Bense V."/>
            <person name="Catcheside P."/>
            <person name="Chovatia M."/>
            <person name="Cooper J."/>
            <person name="Damon W."/>
            <person name="Desjardin D."/>
            <person name="Finy P."/>
            <person name="Geml J."/>
            <person name="Haridas S."/>
            <person name="Hughes K."/>
            <person name="Justo A."/>
            <person name="Karasinski D."/>
            <person name="Kautmanova I."/>
            <person name="Kiss B."/>
            <person name="Kocsube S."/>
            <person name="Kotiranta H."/>
            <person name="LaButti K.M."/>
            <person name="Lechner B.E."/>
            <person name="Liimatainen K."/>
            <person name="Lipzen A."/>
            <person name="Lukacs Z."/>
            <person name="Mihaltcheva S."/>
            <person name="Morgado L.N."/>
            <person name="Niskanen T."/>
            <person name="Noordeloos M.E."/>
            <person name="Ohm R.A."/>
            <person name="Ortiz-Santana B."/>
            <person name="Ovrebo C."/>
            <person name="Racz N."/>
            <person name="Riley R."/>
            <person name="Savchenko A."/>
            <person name="Shiryaev A."/>
            <person name="Soop K."/>
            <person name="Spirin V."/>
            <person name="Szebenyi C."/>
            <person name="Tomsovsky M."/>
            <person name="Tulloss R.E."/>
            <person name="Uehling J."/>
            <person name="Grigoriev I.V."/>
            <person name="Vagvolgyi C."/>
            <person name="Papp T."/>
            <person name="Martin F.M."/>
            <person name="Miettinen O."/>
            <person name="Hibbett D.S."/>
            <person name="Nagy L.G."/>
        </authorList>
    </citation>
    <scope>NUCLEOTIDE SEQUENCE [LARGE SCALE GENOMIC DNA]</scope>
    <source>
        <strain evidence="4 5">CBS 309.79</strain>
    </source>
</reference>
<keyword evidence="3" id="KW-0732">Signal</keyword>
<feature type="compositionally biased region" description="Polar residues" evidence="1">
    <location>
        <begin position="100"/>
        <end position="119"/>
    </location>
</feature>
<sequence length="528" mass="59303">MLRPQKLMNLLVLMVLLHQFSNLDVLATELSLSTSSQGPNTLAQHSFWSPRTFLLSACTHSTAQPDYQARDTEDFVPWKTLGWTRMLLPNAITPEAGHKSPTQSDVNSGTGTPTTSQHQMSKHKRQEAKDYSDNGENELVVDERVQTHLSTGKSRCKALSHEYAAGLTSKLSGAGGSNPEAAKRLHKQRRRTEQGCASESQKAAEANFIIVKPTVSKQEKETLLDNSNQGWWMRIDAEAVGQDFPWDQTSVGLVWLLWSSKATYSNTHLDASGDYSAVESAGASKLWVIGTLLDCLQPRTSFTCCLEHYMWCTLQNKGSITVNILYVGDDCQYYIQLLRKQMLCPAMSNTSHSGMENMFVVHLFWEMYRVNVWSESSSVYGDCLKINKINITNLICMIAIAMFMMLSYITNFWLQNTILFANQLQDYYILKPVTKHRDNTTSNVNMNMKDALFYGPILCTSNAFGTGLKAHSLHSSPATSDQEDNHKIREKQQKAKGSANVMLDYVKPKLAGIKEVIKQHGLEETEEK</sequence>
<evidence type="ECO:0000256" key="2">
    <source>
        <dbReference type="SAM" id="Phobius"/>
    </source>
</evidence>
<feature type="chain" id="PRO_5022727500" evidence="3">
    <location>
        <begin position="23"/>
        <end position="528"/>
    </location>
</feature>
<gene>
    <name evidence="4" type="ORF">BDV98DRAFT_587209</name>
</gene>
<dbReference type="EMBL" id="ML178897">
    <property type="protein sequence ID" value="TFK95263.1"/>
    <property type="molecule type" value="Genomic_DNA"/>
</dbReference>
<evidence type="ECO:0000256" key="1">
    <source>
        <dbReference type="SAM" id="MobiDB-lite"/>
    </source>
</evidence>
<dbReference type="Proteomes" id="UP000305067">
    <property type="component" value="Unassembled WGS sequence"/>
</dbReference>
<dbReference type="AlphaFoldDB" id="A0A5C3Q9Y1"/>
<protein>
    <submittedName>
        <fullName evidence="4">Uncharacterized protein</fullName>
    </submittedName>
</protein>
<evidence type="ECO:0000256" key="3">
    <source>
        <dbReference type="SAM" id="SignalP"/>
    </source>
</evidence>
<feature type="transmembrane region" description="Helical" evidence="2">
    <location>
        <begin position="391"/>
        <end position="414"/>
    </location>
</feature>
<proteinExistence type="predicted"/>
<feature type="signal peptide" evidence="3">
    <location>
        <begin position="1"/>
        <end position="22"/>
    </location>
</feature>
<evidence type="ECO:0000313" key="5">
    <source>
        <dbReference type="Proteomes" id="UP000305067"/>
    </source>
</evidence>
<evidence type="ECO:0000313" key="4">
    <source>
        <dbReference type="EMBL" id="TFK95263.1"/>
    </source>
</evidence>
<organism evidence="4 5">
    <name type="scientific">Pterulicium gracile</name>
    <dbReference type="NCBI Taxonomy" id="1884261"/>
    <lineage>
        <taxon>Eukaryota</taxon>
        <taxon>Fungi</taxon>
        <taxon>Dikarya</taxon>
        <taxon>Basidiomycota</taxon>
        <taxon>Agaricomycotina</taxon>
        <taxon>Agaricomycetes</taxon>
        <taxon>Agaricomycetidae</taxon>
        <taxon>Agaricales</taxon>
        <taxon>Pleurotineae</taxon>
        <taxon>Pterulaceae</taxon>
        <taxon>Pterulicium</taxon>
    </lineage>
</organism>
<feature type="region of interest" description="Disordered" evidence="1">
    <location>
        <begin position="93"/>
        <end position="137"/>
    </location>
</feature>
<feature type="compositionally biased region" description="Basic and acidic residues" evidence="1">
    <location>
        <begin position="483"/>
        <end position="493"/>
    </location>
</feature>
<accession>A0A5C3Q9Y1</accession>
<keyword evidence="2" id="KW-0472">Membrane</keyword>
<name>A0A5C3Q9Y1_9AGAR</name>
<feature type="region of interest" description="Disordered" evidence="1">
    <location>
        <begin position="474"/>
        <end position="497"/>
    </location>
</feature>
<keyword evidence="2" id="KW-1133">Transmembrane helix</keyword>
<keyword evidence="5" id="KW-1185">Reference proteome</keyword>